<proteinExistence type="predicted"/>
<comment type="caution">
    <text evidence="1">The sequence shown here is derived from an EMBL/GenBank/DDBJ whole genome shotgun (WGS) entry which is preliminary data.</text>
</comment>
<dbReference type="AlphaFoldDB" id="A0AAN9KMD7"/>
<reference evidence="1 2" key="1">
    <citation type="submission" date="2024-01" db="EMBL/GenBank/DDBJ databases">
        <title>The genomes of 5 underutilized Papilionoideae crops provide insights into root nodulation and disease resistance.</title>
        <authorList>
            <person name="Yuan L."/>
        </authorList>
    </citation>
    <scope>NUCLEOTIDE SEQUENCE [LARGE SCALE GENOMIC DNA]</scope>
    <source>
        <strain evidence="1">LY-2023</strain>
        <tissue evidence="1">Leaf</tissue>
    </source>
</reference>
<accession>A0AAN9KMD7</accession>
<dbReference type="Proteomes" id="UP001359559">
    <property type="component" value="Unassembled WGS sequence"/>
</dbReference>
<dbReference type="EMBL" id="JAYKXN010000001">
    <property type="protein sequence ID" value="KAK7318832.1"/>
    <property type="molecule type" value="Genomic_DNA"/>
</dbReference>
<gene>
    <name evidence="1" type="ORF">RJT34_03539</name>
</gene>
<protein>
    <submittedName>
        <fullName evidence="1">Uncharacterized protein</fullName>
    </submittedName>
</protein>
<evidence type="ECO:0000313" key="1">
    <source>
        <dbReference type="EMBL" id="KAK7318832.1"/>
    </source>
</evidence>
<name>A0AAN9KMD7_CLITE</name>
<keyword evidence="2" id="KW-1185">Reference proteome</keyword>
<sequence length="130" mass="15231">MDDDDASRVTHSLDSLWFYDNIFTSTPLIHSKGDNFQIPNTPFLLNQQDDGSPTCDKFDEEVKCCRRRGSERRKWNKLGEVRGLLKFHEESYKYKIQRLSYKMRPIDADVAMKQLLRSWAYAVACTCTVK</sequence>
<evidence type="ECO:0000313" key="2">
    <source>
        <dbReference type="Proteomes" id="UP001359559"/>
    </source>
</evidence>
<organism evidence="1 2">
    <name type="scientific">Clitoria ternatea</name>
    <name type="common">Butterfly pea</name>
    <dbReference type="NCBI Taxonomy" id="43366"/>
    <lineage>
        <taxon>Eukaryota</taxon>
        <taxon>Viridiplantae</taxon>
        <taxon>Streptophyta</taxon>
        <taxon>Embryophyta</taxon>
        <taxon>Tracheophyta</taxon>
        <taxon>Spermatophyta</taxon>
        <taxon>Magnoliopsida</taxon>
        <taxon>eudicotyledons</taxon>
        <taxon>Gunneridae</taxon>
        <taxon>Pentapetalae</taxon>
        <taxon>rosids</taxon>
        <taxon>fabids</taxon>
        <taxon>Fabales</taxon>
        <taxon>Fabaceae</taxon>
        <taxon>Papilionoideae</taxon>
        <taxon>50 kb inversion clade</taxon>
        <taxon>NPAAA clade</taxon>
        <taxon>indigoferoid/millettioid clade</taxon>
        <taxon>Phaseoleae</taxon>
        <taxon>Clitoria</taxon>
    </lineage>
</organism>